<sequence>MNKNTHFHRKICVFETRIGDSVLDWSLSCCFHFLIPKLEDVR</sequence>
<organism evidence="1">
    <name type="scientific">Rhizophora mucronata</name>
    <name type="common">Asiatic mangrove</name>
    <dbReference type="NCBI Taxonomy" id="61149"/>
    <lineage>
        <taxon>Eukaryota</taxon>
        <taxon>Viridiplantae</taxon>
        <taxon>Streptophyta</taxon>
        <taxon>Embryophyta</taxon>
        <taxon>Tracheophyta</taxon>
        <taxon>Spermatophyta</taxon>
        <taxon>Magnoliopsida</taxon>
        <taxon>eudicotyledons</taxon>
        <taxon>Gunneridae</taxon>
        <taxon>Pentapetalae</taxon>
        <taxon>rosids</taxon>
        <taxon>fabids</taxon>
        <taxon>Malpighiales</taxon>
        <taxon>Rhizophoraceae</taxon>
        <taxon>Rhizophora</taxon>
    </lineage>
</organism>
<protein>
    <submittedName>
        <fullName evidence="1">Uncharacterized protein</fullName>
    </submittedName>
</protein>
<dbReference type="AlphaFoldDB" id="A0A2P2QHY8"/>
<name>A0A2P2QHY8_RHIMU</name>
<proteinExistence type="predicted"/>
<reference evidence="1" key="1">
    <citation type="submission" date="2018-02" db="EMBL/GenBank/DDBJ databases">
        <title>Rhizophora mucronata_Transcriptome.</title>
        <authorList>
            <person name="Meera S.P."/>
            <person name="Sreeshan A."/>
            <person name="Augustine A."/>
        </authorList>
    </citation>
    <scope>NUCLEOTIDE SEQUENCE</scope>
    <source>
        <tissue evidence="1">Leaf</tissue>
    </source>
</reference>
<dbReference type="EMBL" id="GGEC01086031">
    <property type="protein sequence ID" value="MBX66515.1"/>
    <property type="molecule type" value="Transcribed_RNA"/>
</dbReference>
<evidence type="ECO:0000313" key="1">
    <source>
        <dbReference type="EMBL" id="MBX66515.1"/>
    </source>
</evidence>
<accession>A0A2P2QHY8</accession>